<dbReference type="GO" id="GO:0015606">
    <property type="term" value="F:spermidine transmembrane transporter activity"/>
    <property type="evidence" value="ECO:0007669"/>
    <property type="project" value="TreeGrafter"/>
</dbReference>
<reference evidence="10" key="3">
    <citation type="submission" date="2025-08" db="UniProtKB">
        <authorList>
            <consortium name="RefSeq"/>
        </authorList>
    </citation>
    <scope>IDENTIFICATION</scope>
    <source>
        <strain evidence="10">CBS 342.82</strain>
    </source>
</reference>
<dbReference type="GO" id="GO:0140115">
    <property type="term" value="P:export across plasma membrane"/>
    <property type="evidence" value="ECO:0007669"/>
    <property type="project" value="UniProtKB-ARBA"/>
</dbReference>
<dbReference type="AlphaFoldDB" id="A0A6J3LUK4"/>
<feature type="transmembrane region" description="Helical" evidence="7">
    <location>
        <begin position="371"/>
        <end position="390"/>
    </location>
</feature>
<dbReference type="InterPro" id="IPR036259">
    <property type="entry name" value="MFS_trans_sf"/>
</dbReference>
<keyword evidence="5 7" id="KW-0472">Membrane</keyword>
<reference evidence="10" key="1">
    <citation type="submission" date="2020-01" db="EMBL/GenBank/DDBJ databases">
        <authorList>
            <consortium name="DOE Joint Genome Institute"/>
            <person name="Haridas S."/>
            <person name="Albert R."/>
            <person name="Binder M."/>
            <person name="Bloem J."/>
            <person name="Labutti K."/>
            <person name="Salamov A."/>
            <person name="Andreopoulos B."/>
            <person name="Baker S.E."/>
            <person name="Barry K."/>
            <person name="Bills G."/>
            <person name="Bluhm B.H."/>
            <person name="Cannon C."/>
            <person name="Castanera R."/>
            <person name="Culley D.E."/>
            <person name="Daum C."/>
            <person name="Ezra D."/>
            <person name="Gonzalez J.B."/>
            <person name="Henrissat B."/>
            <person name="Kuo A."/>
            <person name="Liang C."/>
            <person name="Lipzen A."/>
            <person name="Lutzoni F."/>
            <person name="Magnuson J."/>
            <person name="Mondo S."/>
            <person name="Nolan M."/>
            <person name="Ohm R."/>
            <person name="Pangilinan J."/>
            <person name="Park H.-J."/>
            <person name="Ramirez L."/>
            <person name="Alfaro M."/>
            <person name="Sun H."/>
            <person name="Tritt A."/>
            <person name="Yoshinaga Y."/>
            <person name="Zwiers L.-H."/>
            <person name="Turgeon B.G."/>
            <person name="Goodwin S.B."/>
            <person name="Spatafora J.W."/>
            <person name="Crous P.W."/>
            <person name="Grigoriev I.V."/>
        </authorList>
    </citation>
    <scope>NUCLEOTIDE SEQUENCE</scope>
    <source>
        <strain evidence="10">CBS 342.82</strain>
    </source>
</reference>
<dbReference type="GeneID" id="54359654"/>
<evidence type="ECO:0000313" key="9">
    <source>
        <dbReference type="Proteomes" id="UP000504637"/>
    </source>
</evidence>
<evidence type="ECO:0000259" key="8">
    <source>
        <dbReference type="PROSITE" id="PS50850"/>
    </source>
</evidence>
<comment type="subcellular location">
    <subcellularLocation>
        <location evidence="1">Membrane</location>
        <topology evidence="1">Multi-pass membrane protein</topology>
    </subcellularLocation>
</comment>
<feature type="transmembrane region" description="Helical" evidence="7">
    <location>
        <begin position="127"/>
        <end position="151"/>
    </location>
</feature>
<protein>
    <submittedName>
        <fullName evidence="10">Major facilitator superfamily transporter</fullName>
    </submittedName>
</protein>
<feature type="transmembrane region" description="Helical" evidence="7">
    <location>
        <begin position="40"/>
        <end position="61"/>
    </location>
</feature>
<evidence type="ECO:0000256" key="1">
    <source>
        <dbReference type="ARBA" id="ARBA00004141"/>
    </source>
</evidence>
<proteinExistence type="inferred from homology"/>
<dbReference type="CDD" id="cd17323">
    <property type="entry name" value="MFS_Tpo1_MDR_like"/>
    <property type="match status" value="1"/>
</dbReference>
<evidence type="ECO:0000256" key="5">
    <source>
        <dbReference type="ARBA" id="ARBA00023136"/>
    </source>
</evidence>
<dbReference type="PROSITE" id="PS50850">
    <property type="entry name" value="MFS"/>
    <property type="match status" value="1"/>
</dbReference>
<gene>
    <name evidence="10" type="ORF">K489DRAFT_325827</name>
</gene>
<evidence type="ECO:0000256" key="4">
    <source>
        <dbReference type="ARBA" id="ARBA00022989"/>
    </source>
</evidence>
<evidence type="ECO:0000313" key="10">
    <source>
        <dbReference type="RefSeq" id="XP_033456496.1"/>
    </source>
</evidence>
<evidence type="ECO:0000256" key="6">
    <source>
        <dbReference type="SAM" id="MobiDB-lite"/>
    </source>
</evidence>
<sequence length="498" mass="54762">MSVADDKAKTPAQPFTEWSGPRDPANPLNWSSRRKIFQTLMVSLIALVSTLASSIITPGFGDIQNDFNVSTEVALLPFVFYTLGLSIGPLLSGPLSESYGRRNVYASATPILAAFLLGAGFSQSIAALIVCRFLAGVAGAPGLTIGGATLSDVWRKEERALPWTVYVTTPFLGPALGPLIGGYVATTIGWRWTQWIVVIVAAVISIAIFFMRETHKPTILRRQMKQSRRHESSPDQCASSPSSQRQERSVMFREFITRILLRPIHMACVEPVVGFFTLYIAINFGMVYAFFAAFPFVFANAYDFGPRATGLMFLGLVGGCLVGGLIMAIYSRILLPREIARSRKSSINTDGDAHSDTNSYHAKLTAPEARLYLAMLGAPLLPIALFWFGWTVEYRVHWISAVLAEAIFACGNLLIFMSATLYIIDFYGPKYGASANAVNGFVRYLLASAFPLFIVQMYGGLGVCWASSLLGFVSVVTMFIPWVLYYLGPRLRERSVYM</sequence>
<dbReference type="Pfam" id="PF07690">
    <property type="entry name" value="MFS_1"/>
    <property type="match status" value="1"/>
</dbReference>
<feature type="transmembrane region" description="Helical" evidence="7">
    <location>
        <begin position="310"/>
        <end position="335"/>
    </location>
</feature>
<feature type="compositionally biased region" description="Low complexity" evidence="6">
    <location>
        <begin position="234"/>
        <end position="244"/>
    </location>
</feature>
<keyword evidence="4 7" id="KW-1133">Transmembrane helix</keyword>
<evidence type="ECO:0000256" key="3">
    <source>
        <dbReference type="ARBA" id="ARBA00022692"/>
    </source>
</evidence>
<feature type="region of interest" description="Disordered" evidence="6">
    <location>
        <begin position="222"/>
        <end position="246"/>
    </location>
</feature>
<feature type="transmembrane region" description="Helical" evidence="7">
    <location>
        <begin position="272"/>
        <end position="298"/>
    </location>
</feature>
<dbReference type="InterPro" id="IPR005829">
    <property type="entry name" value="Sugar_transporter_CS"/>
</dbReference>
<evidence type="ECO:0000256" key="7">
    <source>
        <dbReference type="SAM" id="Phobius"/>
    </source>
</evidence>
<feature type="transmembrane region" description="Helical" evidence="7">
    <location>
        <begin position="396"/>
        <end position="424"/>
    </location>
</feature>
<evidence type="ECO:0000256" key="2">
    <source>
        <dbReference type="ARBA" id="ARBA00008335"/>
    </source>
</evidence>
<feature type="transmembrane region" description="Helical" evidence="7">
    <location>
        <begin position="73"/>
        <end position="91"/>
    </location>
</feature>
<dbReference type="GO" id="GO:0005886">
    <property type="term" value="C:plasma membrane"/>
    <property type="evidence" value="ECO:0007669"/>
    <property type="project" value="TreeGrafter"/>
</dbReference>
<feature type="transmembrane region" description="Helical" evidence="7">
    <location>
        <begin position="469"/>
        <end position="488"/>
    </location>
</feature>
<dbReference type="GO" id="GO:0042908">
    <property type="term" value="P:xenobiotic transport"/>
    <property type="evidence" value="ECO:0007669"/>
    <property type="project" value="UniProtKB-ARBA"/>
</dbReference>
<dbReference type="InterPro" id="IPR020846">
    <property type="entry name" value="MFS_dom"/>
</dbReference>
<keyword evidence="3 7" id="KW-0812">Transmembrane</keyword>
<dbReference type="GO" id="GO:0000297">
    <property type="term" value="F:spermine transmembrane transporter activity"/>
    <property type="evidence" value="ECO:0007669"/>
    <property type="project" value="TreeGrafter"/>
</dbReference>
<dbReference type="PANTHER" id="PTHR23502:SF38">
    <property type="entry name" value="POLYAMINE TRANSPORTER 4"/>
    <property type="match status" value="1"/>
</dbReference>
<dbReference type="FunFam" id="1.20.1250.20:FF:000082">
    <property type="entry name" value="MFS multidrug transporter, putative"/>
    <property type="match status" value="1"/>
</dbReference>
<dbReference type="OrthoDB" id="3936150at2759"/>
<dbReference type="Gene3D" id="1.20.1250.20">
    <property type="entry name" value="MFS general substrate transporter like domains"/>
    <property type="match status" value="1"/>
</dbReference>
<feature type="domain" description="Major facilitator superfamily (MFS) profile" evidence="8">
    <location>
        <begin position="38"/>
        <end position="492"/>
    </location>
</feature>
<feature type="transmembrane region" description="Helical" evidence="7">
    <location>
        <begin position="163"/>
        <end position="186"/>
    </location>
</feature>
<dbReference type="SUPFAM" id="SSF103473">
    <property type="entry name" value="MFS general substrate transporter"/>
    <property type="match status" value="1"/>
</dbReference>
<dbReference type="PANTHER" id="PTHR23502">
    <property type="entry name" value="MAJOR FACILITATOR SUPERFAMILY"/>
    <property type="match status" value="1"/>
</dbReference>
<dbReference type="RefSeq" id="XP_033456496.1">
    <property type="nucleotide sequence ID" value="XM_033601854.1"/>
</dbReference>
<comment type="similarity">
    <text evidence="2">Belongs to the major facilitator superfamily.</text>
</comment>
<feature type="transmembrane region" description="Helical" evidence="7">
    <location>
        <begin position="444"/>
        <end position="463"/>
    </location>
</feature>
<feature type="transmembrane region" description="Helical" evidence="7">
    <location>
        <begin position="103"/>
        <end position="121"/>
    </location>
</feature>
<feature type="region of interest" description="Disordered" evidence="6">
    <location>
        <begin position="1"/>
        <end position="26"/>
    </location>
</feature>
<keyword evidence="9" id="KW-1185">Reference proteome</keyword>
<organism evidence="10">
    <name type="scientific">Dissoconium aciculare CBS 342.82</name>
    <dbReference type="NCBI Taxonomy" id="1314786"/>
    <lineage>
        <taxon>Eukaryota</taxon>
        <taxon>Fungi</taxon>
        <taxon>Dikarya</taxon>
        <taxon>Ascomycota</taxon>
        <taxon>Pezizomycotina</taxon>
        <taxon>Dothideomycetes</taxon>
        <taxon>Dothideomycetidae</taxon>
        <taxon>Mycosphaerellales</taxon>
        <taxon>Dissoconiaceae</taxon>
        <taxon>Dissoconium</taxon>
    </lineage>
</organism>
<name>A0A6J3LUK4_9PEZI</name>
<accession>A0A6J3LUK4</accession>
<feature type="transmembrane region" description="Helical" evidence="7">
    <location>
        <begin position="192"/>
        <end position="211"/>
    </location>
</feature>
<dbReference type="InterPro" id="IPR011701">
    <property type="entry name" value="MFS"/>
</dbReference>
<reference evidence="10" key="2">
    <citation type="submission" date="2020-04" db="EMBL/GenBank/DDBJ databases">
        <authorList>
            <consortium name="NCBI Genome Project"/>
        </authorList>
    </citation>
    <scope>NUCLEOTIDE SEQUENCE</scope>
    <source>
        <strain evidence="10">CBS 342.82</strain>
    </source>
</reference>
<dbReference type="PROSITE" id="PS00216">
    <property type="entry name" value="SUGAR_TRANSPORT_1"/>
    <property type="match status" value="1"/>
</dbReference>
<dbReference type="Proteomes" id="UP000504637">
    <property type="component" value="Unplaced"/>
</dbReference>